<evidence type="ECO:0000313" key="2">
    <source>
        <dbReference type="EMBL" id="KRS14693.1"/>
    </source>
</evidence>
<dbReference type="AlphaFoldDB" id="A0A0T5P0N1"/>
<dbReference type="OrthoDB" id="7746017at2"/>
<protein>
    <submittedName>
        <fullName evidence="2">Uncharacterized protein</fullName>
    </submittedName>
</protein>
<accession>A0A0T5P0N1</accession>
<sequence>MARLDTSSDTSDDAGDADDPDQAAGTTYLGFPASAVPDKPGQEREYTLDRIERTIGSIL</sequence>
<comment type="caution">
    <text evidence="2">The sequence shown here is derived from an EMBL/GenBank/DDBJ whole genome shotgun (WGS) entry which is preliminary data.</text>
</comment>
<reference evidence="2 3" key="1">
    <citation type="submission" date="2015-04" db="EMBL/GenBank/DDBJ databases">
        <title>The draft genome sequence of Roseovarius sp.R12b.</title>
        <authorList>
            <person name="Li G."/>
            <person name="Lai Q."/>
            <person name="Shao Z."/>
            <person name="Yan P."/>
        </authorList>
    </citation>
    <scope>NUCLEOTIDE SEQUENCE [LARGE SCALE GENOMIC DNA]</scope>
    <source>
        <strain evidence="2 3">R12B</strain>
    </source>
</reference>
<feature type="compositionally biased region" description="Acidic residues" evidence="1">
    <location>
        <begin position="10"/>
        <end position="21"/>
    </location>
</feature>
<dbReference type="RefSeq" id="WP_057790109.1">
    <property type="nucleotide sequence ID" value="NZ_LAXJ01000002.1"/>
</dbReference>
<gene>
    <name evidence="2" type="ORF">XM53_03055</name>
</gene>
<dbReference type="EMBL" id="LAXJ01000002">
    <property type="protein sequence ID" value="KRS14693.1"/>
    <property type="molecule type" value="Genomic_DNA"/>
</dbReference>
<proteinExistence type="predicted"/>
<name>A0A0T5P0N1_9RHOB</name>
<evidence type="ECO:0000256" key="1">
    <source>
        <dbReference type="SAM" id="MobiDB-lite"/>
    </source>
</evidence>
<organism evidence="2 3">
    <name type="scientific">Roseovarius atlanticus</name>
    <dbReference type="NCBI Taxonomy" id="1641875"/>
    <lineage>
        <taxon>Bacteria</taxon>
        <taxon>Pseudomonadati</taxon>
        <taxon>Pseudomonadota</taxon>
        <taxon>Alphaproteobacteria</taxon>
        <taxon>Rhodobacterales</taxon>
        <taxon>Roseobacteraceae</taxon>
        <taxon>Roseovarius</taxon>
    </lineage>
</organism>
<feature type="region of interest" description="Disordered" evidence="1">
    <location>
        <begin position="1"/>
        <end position="49"/>
    </location>
</feature>
<dbReference type="Proteomes" id="UP000051295">
    <property type="component" value="Unassembled WGS sequence"/>
</dbReference>
<evidence type="ECO:0000313" key="3">
    <source>
        <dbReference type="Proteomes" id="UP000051295"/>
    </source>
</evidence>
<dbReference type="PATRIC" id="fig|1641875.4.peg.1712"/>
<dbReference type="STRING" id="1641875.XM53_03055"/>
<feature type="compositionally biased region" description="Basic and acidic residues" evidence="1">
    <location>
        <begin position="40"/>
        <end position="49"/>
    </location>
</feature>
<keyword evidence="3" id="KW-1185">Reference proteome</keyword>